<dbReference type="Pfam" id="PF00128">
    <property type="entry name" value="Alpha-amylase"/>
    <property type="match status" value="1"/>
</dbReference>
<evidence type="ECO:0000256" key="14">
    <source>
        <dbReference type="RuleBase" id="RU361134"/>
    </source>
</evidence>
<keyword evidence="9" id="KW-0106">Calcium</keyword>
<evidence type="ECO:0000256" key="1">
    <source>
        <dbReference type="ARBA" id="ARBA00000548"/>
    </source>
</evidence>
<dbReference type="Gene3D" id="3.20.20.80">
    <property type="entry name" value="Glycosidases"/>
    <property type="match status" value="1"/>
</dbReference>
<comment type="subunit">
    <text evidence="5">Monomer.</text>
</comment>
<organism evidence="18 19">
    <name type="scientific">Ramazzottius varieornatus</name>
    <name type="common">Water bear</name>
    <name type="synonym">Tardigrade</name>
    <dbReference type="NCBI Taxonomy" id="947166"/>
    <lineage>
        <taxon>Eukaryota</taxon>
        <taxon>Metazoa</taxon>
        <taxon>Ecdysozoa</taxon>
        <taxon>Tardigrada</taxon>
        <taxon>Eutardigrada</taxon>
        <taxon>Parachela</taxon>
        <taxon>Hypsibioidea</taxon>
        <taxon>Ramazzottiidae</taxon>
        <taxon>Ramazzottius</taxon>
    </lineage>
</organism>
<dbReference type="GO" id="GO:0004556">
    <property type="term" value="F:alpha-amylase activity"/>
    <property type="evidence" value="ECO:0007669"/>
    <property type="project" value="UniProtKB-UniRule"/>
</dbReference>
<evidence type="ECO:0000259" key="16">
    <source>
        <dbReference type="SMART" id="SM00632"/>
    </source>
</evidence>
<keyword evidence="11 14" id="KW-0119">Carbohydrate metabolism</keyword>
<accession>A0A1D1VV43</accession>
<evidence type="ECO:0000256" key="3">
    <source>
        <dbReference type="ARBA" id="ARBA00001923"/>
    </source>
</evidence>
<evidence type="ECO:0000256" key="2">
    <source>
        <dbReference type="ARBA" id="ARBA00001913"/>
    </source>
</evidence>
<sequence length="517" mass="58131">MWSLVATFLVLPAVFGQYEPNVWNGRSVYVHLFEWKWTDIAAECERFLAPKGFGGIQVSPPNEHRIIYENTVKYPWYQRYQPVSYKLNSRSGTEAQFIDMVRRCNNVGVRIYVDAVINHMAASSGVGTSGSSYNSRTEQYSGVPFGPPDMTTRSECPTASGDIGNYNNAAEVRNCRLLGMPDLGIGKEYTRNMILGYMNRLVEIGVAGFRVDASKHMWPHHLRDLFSRVRNLNTTWFPQGGRPFFFHEVIDMGYGEPIKAEHYIDSGRVTEFKYGLKLSEGVLKKNGQLLKYFKDFGTNWGLLNGMFAVAFIDNHDNQRGHGGGGEILTFRKSREYKIANAFMLAYPYGFPQIMSSYNWQQNIQGGQDKNDWIGPPSDPNGNTASIVINPDGTCADRWRCEHRWRQITNMVAFRNVAGVGDLVHWWDNGANQVAWGRGRVGATTAFIVINNDGYGLNQWLQTGLPAGSYCDVISGNFENGNCSGKTVTVMADGKANFIISNQDYDPFIAIHINAKRS</sequence>
<dbReference type="InterPro" id="IPR006048">
    <property type="entry name" value="A-amylase/branching_C"/>
</dbReference>
<dbReference type="EMBL" id="BDGG01000012">
    <property type="protein sequence ID" value="GAV05342.1"/>
    <property type="molecule type" value="Genomic_DNA"/>
</dbReference>
<evidence type="ECO:0000256" key="12">
    <source>
        <dbReference type="ARBA" id="ARBA00023295"/>
    </source>
</evidence>
<protein>
    <recommendedName>
        <fullName evidence="6 14">Alpha-amylase</fullName>
        <ecNumber evidence="6 14">3.2.1.1</ecNumber>
    </recommendedName>
</protein>
<evidence type="ECO:0000259" key="17">
    <source>
        <dbReference type="SMART" id="SM00642"/>
    </source>
</evidence>
<feature type="signal peptide" evidence="15">
    <location>
        <begin position="1"/>
        <end position="16"/>
    </location>
</feature>
<evidence type="ECO:0000256" key="9">
    <source>
        <dbReference type="ARBA" id="ARBA00022837"/>
    </source>
</evidence>
<evidence type="ECO:0000256" key="8">
    <source>
        <dbReference type="ARBA" id="ARBA00022801"/>
    </source>
</evidence>
<dbReference type="STRING" id="947166.A0A1D1VV43"/>
<evidence type="ECO:0000256" key="11">
    <source>
        <dbReference type="ARBA" id="ARBA00023277"/>
    </source>
</evidence>
<dbReference type="InterPro" id="IPR006047">
    <property type="entry name" value="GH13_cat_dom"/>
</dbReference>
<dbReference type="SUPFAM" id="SSF51011">
    <property type="entry name" value="Glycosyl hydrolase domain"/>
    <property type="match status" value="1"/>
</dbReference>
<comment type="caution">
    <text evidence="18">The sequence shown here is derived from an EMBL/GenBank/DDBJ whole genome shotgun (WGS) entry which is preliminary data.</text>
</comment>
<comment type="catalytic activity">
    <reaction evidence="1 14">
        <text>Endohydrolysis of (1-&gt;4)-alpha-D-glucosidic linkages in polysaccharides containing three or more (1-&gt;4)-alpha-linked D-glucose units.</text>
        <dbReference type="EC" id="3.2.1.1"/>
    </reaction>
</comment>
<dbReference type="InterPro" id="IPR031319">
    <property type="entry name" value="A-amylase_C"/>
</dbReference>
<dbReference type="AlphaFoldDB" id="A0A1D1VV43"/>
<name>A0A1D1VV43_RAMVA</name>
<evidence type="ECO:0000256" key="10">
    <source>
        <dbReference type="ARBA" id="ARBA00023214"/>
    </source>
</evidence>
<dbReference type="GO" id="GO:0046872">
    <property type="term" value="F:metal ion binding"/>
    <property type="evidence" value="ECO:0007669"/>
    <property type="project" value="UniProtKB-KW"/>
</dbReference>
<comment type="cofactor">
    <cofactor evidence="2">
        <name>Ca(2+)</name>
        <dbReference type="ChEBI" id="CHEBI:29108"/>
    </cofactor>
</comment>
<dbReference type="PRINTS" id="PR00110">
    <property type="entry name" value="ALPHAAMYLASE"/>
</dbReference>
<keyword evidence="7" id="KW-0479">Metal-binding</keyword>
<dbReference type="InterPro" id="IPR006046">
    <property type="entry name" value="Alpha_amylase"/>
</dbReference>
<dbReference type="SUPFAM" id="SSF51445">
    <property type="entry name" value="(Trans)glycosidases"/>
    <property type="match status" value="1"/>
</dbReference>
<keyword evidence="19" id="KW-1185">Reference proteome</keyword>
<dbReference type="CDD" id="cd11317">
    <property type="entry name" value="AmyAc_bac_euk_AmyA"/>
    <property type="match status" value="1"/>
</dbReference>
<dbReference type="InterPro" id="IPR013780">
    <property type="entry name" value="Glyco_hydro_b"/>
</dbReference>
<dbReference type="Gene3D" id="2.60.40.1180">
    <property type="entry name" value="Golgi alpha-mannosidase II"/>
    <property type="match status" value="1"/>
</dbReference>
<feature type="domain" description="Alpha-amylase C-terminal" evidence="16">
    <location>
        <begin position="423"/>
        <end position="515"/>
    </location>
</feature>
<evidence type="ECO:0000313" key="19">
    <source>
        <dbReference type="Proteomes" id="UP000186922"/>
    </source>
</evidence>
<feature type="domain" description="Glycosyl hydrolase family 13 catalytic" evidence="17">
    <location>
        <begin position="27"/>
        <end position="414"/>
    </location>
</feature>
<dbReference type="SMR" id="A0A1D1VV43"/>
<dbReference type="InterPro" id="IPR017853">
    <property type="entry name" value="GH"/>
</dbReference>
<dbReference type="OrthoDB" id="550577at2759"/>
<evidence type="ECO:0000256" key="15">
    <source>
        <dbReference type="SAM" id="SignalP"/>
    </source>
</evidence>
<evidence type="ECO:0000256" key="4">
    <source>
        <dbReference type="ARBA" id="ARBA00008061"/>
    </source>
</evidence>
<evidence type="ECO:0000256" key="7">
    <source>
        <dbReference type="ARBA" id="ARBA00022723"/>
    </source>
</evidence>
<gene>
    <name evidence="18" type="primary">RvY_15490-1</name>
    <name evidence="18" type="synonym">RvY_15490.1</name>
    <name evidence="18" type="ORF">RvY_15490</name>
</gene>
<feature type="chain" id="PRO_5008898889" description="Alpha-amylase" evidence="15">
    <location>
        <begin position="17"/>
        <end position="517"/>
    </location>
</feature>
<dbReference type="Proteomes" id="UP000186922">
    <property type="component" value="Unassembled WGS sequence"/>
</dbReference>
<dbReference type="GO" id="GO:0005975">
    <property type="term" value="P:carbohydrate metabolic process"/>
    <property type="evidence" value="ECO:0007669"/>
    <property type="project" value="InterPro"/>
</dbReference>
<reference evidence="18 19" key="1">
    <citation type="journal article" date="2016" name="Nat. Commun.">
        <title>Extremotolerant tardigrade genome and improved radiotolerance of human cultured cells by tardigrade-unique protein.</title>
        <authorList>
            <person name="Hashimoto T."/>
            <person name="Horikawa D.D."/>
            <person name="Saito Y."/>
            <person name="Kuwahara H."/>
            <person name="Kozuka-Hata H."/>
            <person name="Shin-I T."/>
            <person name="Minakuchi Y."/>
            <person name="Ohishi K."/>
            <person name="Motoyama A."/>
            <person name="Aizu T."/>
            <person name="Enomoto A."/>
            <person name="Kondo K."/>
            <person name="Tanaka S."/>
            <person name="Hara Y."/>
            <person name="Koshikawa S."/>
            <person name="Sagara H."/>
            <person name="Miura T."/>
            <person name="Yokobori S."/>
            <person name="Miyagawa K."/>
            <person name="Suzuki Y."/>
            <person name="Kubo T."/>
            <person name="Oyama M."/>
            <person name="Kohara Y."/>
            <person name="Fujiyama A."/>
            <person name="Arakawa K."/>
            <person name="Katayama T."/>
            <person name="Toyoda A."/>
            <person name="Kunieda T."/>
        </authorList>
    </citation>
    <scope>NUCLEOTIDE SEQUENCE [LARGE SCALE GENOMIC DNA]</scope>
    <source>
        <strain evidence="18 19">YOKOZUNA-1</strain>
    </source>
</reference>
<keyword evidence="8 14" id="KW-0378">Hydrolase</keyword>
<proteinExistence type="inferred from homology"/>
<comment type="cofactor">
    <cofactor evidence="3">
        <name>chloride</name>
        <dbReference type="ChEBI" id="CHEBI:17996"/>
    </cofactor>
</comment>
<evidence type="ECO:0000256" key="13">
    <source>
        <dbReference type="RuleBase" id="RU003615"/>
    </source>
</evidence>
<evidence type="ECO:0000256" key="5">
    <source>
        <dbReference type="ARBA" id="ARBA00011245"/>
    </source>
</evidence>
<dbReference type="SMART" id="SM00642">
    <property type="entry name" value="Aamy"/>
    <property type="match status" value="1"/>
</dbReference>
<dbReference type="PANTHER" id="PTHR43447">
    <property type="entry name" value="ALPHA-AMYLASE"/>
    <property type="match status" value="1"/>
</dbReference>
<keyword evidence="10" id="KW-0868">Chloride</keyword>
<dbReference type="Pfam" id="PF02806">
    <property type="entry name" value="Alpha-amylase_C"/>
    <property type="match status" value="1"/>
</dbReference>
<evidence type="ECO:0000313" key="18">
    <source>
        <dbReference type="EMBL" id="GAV05342.1"/>
    </source>
</evidence>
<keyword evidence="15" id="KW-0732">Signal</keyword>
<keyword evidence="12 14" id="KW-0326">Glycosidase</keyword>
<dbReference type="EC" id="3.2.1.1" evidence="6 14"/>
<comment type="similarity">
    <text evidence="4 13">Belongs to the glycosyl hydrolase 13 family.</text>
</comment>
<evidence type="ECO:0000256" key="6">
    <source>
        <dbReference type="ARBA" id="ARBA00012595"/>
    </source>
</evidence>
<dbReference type="SMART" id="SM00632">
    <property type="entry name" value="Aamy_C"/>
    <property type="match status" value="1"/>
</dbReference>